<accession>A0A4U8YUM1</accession>
<dbReference type="KEGG" id="mtun:MTUNDRAET4_0098"/>
<protein>
    <submittedName>
        <fullName evidence="1">Uncharacterized protein</fullName>
    </submittedName>
</protein>
<evidence type="ECO:0000313" key="2">
    <source>
        <dbReference type="Proteomes" id="UP000294360"/>
    </source>
</evidence>
<sequence>MPSSALARQNRRWAKFVQLKAADVSVIELDRRLCHERIYCERYQRADEERNDKGCRLNRSFYEL</sequence>
<gene>
    <name evidence="1" type="ORF">MTUNDRAET4_0098</name>
</gene>
<dbReference type="Proteomes" id="UP000294360">
    <property type="component" value="Chromosome"/>
</dbReference>
<evidence type="ECO:0000313" key="1">
    <source>
        <dbReference type="EMBL" id="VFU06991.1"/>
    </source>
</evidence>
<name>A0A4U8YUM1_METTU</name>
<proteinExistence type="predicted"/>
<reference evidence="1 2" key="1">
    <citation type="submission" date="2019-03" db="EMBL/GenBank/DDBJ databases">
        <authorList>
            <person name="Kox A.R. M."/>
        </authorList>
    </citation>
    <scope>NUCLEOTIDE SEQUENCE [LARGE SCALE GENOMIC DNA]</scope>
    <source>
        <strain evidence="1">MTUNDRAET4 annotated genome</strain>
    </source>
</reference>
<dbReference type="AlphaFoldDB" id="A0A4U8YUM1"/>
<dbReference type="EMBL" id="LR536450">
    <property type="protein sequence ID" value="VFU06991.1"/>
    <property type="molecule type" value="Genomic_DNA"/>
</dbReference>
<organism evidence="1 2">
    <name type="scientific">Methylocella tundrae</name>
    <dbReference type="NCBI Taxonomy" id="227605"/>
    <lineage>
        <taxon>Bacteria</taxon>
        <taxon>Pseudomonadati</taxon>
        <taxon>Pseudomonadota</taxon>
        <taxon>Alphaproteobacteria</taxon>
        <taxon>Hyphomicrobiales</taxon>
        <taxon>Beijerinckiaceae</taxon>
        <taxon>Methylocella</taxon>
    </lineage>
</organism>